<dbReference type="InterPro" id="IPR036383">
    <property type="entry name" value="TSP1_rpt_sf"/>
</dbReference>
<accession>A0ABY7EQ65</accession>
<dbReference type="PROSITE" id="PS50092">
    <property type="entry name" value="TSP1"/>
    <property type="match status" value="1"/>
</dbReference>
<dbReference type="Pfam" id="PF00090">
    <property type="entry name" value="TSP_1"/>
    <property type="match status" value="1"/>
</dbReference>
<feature type="domain" description="C1q" evidence="4">
    <location>
        <begin position="60"/>
        <end position="199"/>
    </location>
</feature>
<keyword evidence="3" id="KW-0732">Signal</keyword>
<dbReference type="Pfam" id="PF00386">
    <property type="entry name" value="C1q"/>
    <property type="match status" value="1"/>
</dbReference>
<dbReference type="EMBL" id="CP111018">
    <property type="protein sequence ID" value="WAR11237.1"/>
    <property type="molecule type" value="Genomic_DNA"/>
</dbReference>
<dbReference type="PANTHER" id="PTHR22923">
    <property type="entry name" value="CEREBELLIN-RELATED"/>
    <property type="match status" value="1"/>
</dbReference>
<dbReference type="InterPro" id="IPR000884">
    <property type="entry name" value="TSP1_rpt"/>
</dbReference>
<dbReference type="SMART" id="SM00110">
    <property type="entry name" value="C1Q"/>
    <property type="match status" value="1"/>
</dbReference>
<dbReference type="PROSITE" id="PS50871">
    <property type="entry name" value="C1Q"/>
    <property type="match status" value="1"/>
</dbReference>
<keyword evidence="2" id="KW-0964">Secreted</keyword>
<dbReference type="Gene3D" id="2.60.120.40">
    <property type="match status" value="1"/>
</dbReference>
<organism evidence="5 6">
    <name type="scientific">Mya arenaria</name>
    <name type="common">Soft-shell clam</name>
    <dbReference type="NCBI Taxonomy" id="6604"/>
    <lineage>
        <taxon>Eukaryota</taxon>
        <taxon>Metazoa</taxon>
        <taxon>Spiralia</taxon>
        <taxon>Lophotrochozoa</taxon>
        <taxon>Mollusca</taxon>
        <taxon>Bivalvia</taxon>
        <taxon>Autobranchia</taxon>
        <taxon>Heteroconchia</taxon>
        <taxon>Euheterodonta</taxon>
        <taxon>Imparidentia</taxon>
        <taxon>Neoheterodontei</taxon>
        <taxon>Myida</taxon>
        <taxon>Myoidea</taxon>
        <taxon>Myidae</taxon>
        <taxon>Mya</taxon>
    </lineage>
</organism>
<dbReference type="SMART" id="SM00209">
    <property type="entry name" value="TSP1"/>
    <property type="match status" value="1"/>
</dbReference>
<reference evidence="5" key="1">
    <citation type="submission" date="2022-11" db="EMBL/GenBank/DDBJ databases">
        <title>Centuries of genome instability and evolution in soft-shell clam transmissible cancer (bioRxiv).</title>
        <authorList>
            <person name="Hart S.F.M."/>
            <person name="Yonemitsu M.A."/>
            <person name="Giersch R.M."/>
            <person name="Beal B.F."/>
            <person name="Arriagada G."/>
            <person name="Davis B.W."/>
            <person name="Ostrander E.A."/>
            <person name="Goff S.P."/>
            <person name="Metzger M.J."/>
        </authorList>
    </citation>
    <scope>NUCLEOTIDE SEQUENCE</scope>
    <source>
        <strain evidence="5">MELC-2E11</strain>
        <tissue evidence="5">Siphon/mantle</tissue>
    </source>
</reference>
<dbReference type="SUPFAM" id="SSF49842">
    <property type="entry name" value="TNF-like"/>
    <property type="match status" value="1"/>
</dbReference>
<evidence type="ECO:0000256" key="1">
    <source>
        <dbReference type="ARBA" id="ARBA00004613"/>
    </source>
</evidence>
<gene>
    <name evidence="5" type="ORF">MAR_036313</name>
</gene>
<dbReference type="PRINTS" id="PR01705">
    <property type="entry name" value="TSP1REPEAT"/>
</dbReference>
<evidence type="ECO:0000313" key="5">
    <source>
        <dbReference type="EMBL" id="WAR11237.1"/>
    </source>
</evidence>
<evidence type="ECO:0000256" key="2">
    <source>
        <dbReference type="ARBA" id="ARBA00022525"/>
    </source>
</evidence>
<proteinExistence type="predicted"/>
<dbReference type="InterPro" id="IPR001073">
    <property type="entry name" value="C1q_dom"/>
</dbReference>
<dbReference type="PRINTS" id="PR00007">
    <property type="entry name" value="COMPLEMNTC1Q"/>
</dbReference>
<sequence>MTDGGWSDWSSWNMCPVTCGVSMVTRSRSCDNPAPRMFGRQCMGNDKEWKTCEVLKCQGQSMQKVAFYASIKVDIDGTSANKPFVFNNVITNVGGGYDPSTGVFTAPTDGLFVFSLTVRQWSSSSKGNEGHFSIKKGDIVVMRVYPDMHSKDHEFDTASGTTVLELSKEDTVYAVADNSGKYIEGSEGFSTYFSGYRIG</sequence>
<evidence type="ECO:0000256" key="3">
    <source>
        <dbReference type="ARBA" id="ARBA00022729"/>
    </source>
</evidence>
<dbReference type="Proteomes" id="UP001164746">
    <property type="component" value="Chromosome 7"/>
</dbReference>
<name>A0ABY7EQ65_MYAAR</name>
<dbReference type="Gene3D" id="2.20.100.10">
    <property type="entry name" value="Thrombospondin type-1 (TSP1) repeat"/>
    <property type="match status" value="1"/>
</dbReference>
<dbReference type="SUPFAM" id="SSF82895">
    <property type="entry name" value="TSP-1 type 1 repeat"/>
    <property type="match status" value="1"/>
</dbReference>
<comment type="subcellular location">
    <subcellularLocation>
        <location evidence="1">Secreted</location>
    </subcellularLocation>
</comment>
<protein>
    <submittedName>
        <fullName evidence="5">TSP2-like protein</fullName>
    </submittedName>
</protein>
<dbReference type="PANTHER" id="PTHR22923:SF116">
    <property type="entry name" value="C1Q DOMAIN-CONTAINING PROTEIN"/>
    <property type="match status" value="1"/>
</dbReference>
<evidence type="ECO:0000313" key="6">
    <source>
        <dbReference type="Proteomes" id="UP001164746"/>
    </source>
</evidence>
<dbReference type="InterPro" id="IPR050822">
    <property type="entry name" value="Cerebellin_Synaptic_Org"/>
</dbReference>
<evidence type="ECO:0000259" key="4">
    <source>
        <dbReference type="PROSITE" id="PS50871"/>
    </source>
</evidence>
<keyword evidence="6" id="KW-1185">Reference proteome</keyword>
<dbReference type="InterPro" id="IPR008983">
    <property type="entry name" value="Tumour_necrosis_fac-like_dom"/>
</dbReference>